<feature type="transmembrane region" description="Helical" evidence="5">
    <location>
        <begin position="307"/>
        <end position="325"/>
    </location>
</feature>
<feature type="transmembrane region" description="Helical" evidence="5">
    <location>
        <begin position="256"/>
        <end position="273"/>
    </location>
</feature>
<sequence>MKVRDLDLSNNPVNAEHAELGLPPLENAVTHAGQASAHPVLRYAMWSVVFLLMALTIALATRLFNQPVGHSGGFELIAQALSSREFWTAAAVGLLAQTVDGALGMAYGITSTSFLLASGSSPAVASAAVHIAEVFTTGVSGISHIKLGNVNKSLFLRLLVPGMLGAAGGAWLLSSVDSKAIKPFVAGYLLLMGLYVISKIFRKIKPRREEPKHVGKLGLAGGFLDAVGGGGWGPVVTTTLVGTGNDPRLTIGSVNLAEFFLTFISAGVFAVLIGDQSPWTTVAGLVIGGLFAAPFAALLTARLHTKALLALVGSVIVLISAFNLWKALA</sequence>
<evidence type="ECO:0000256" key="3">
    <source>
        <dbReference type="ARBA" id="ARBA00022989"/>
    </source>
</evidence>
<dbReference type="PANTHER" id="PTHR43701:SF12">
    <property type="entry name" value="MEMBRANE TRANSPORTER PROTEIN YTNM-RELATED"/>
    <property type="match status" value="1"/>
</dbReference>
<dbReference type="AlphaFoldDB" id="A0A931NI07"/>
<evidence type="ECO:0000256" key="5">
    <source>
        <dbReference type="RuleBase" id="RU363041"/>
    </source>
</evidence>
<evidence type="ECO:0000256" key="4">
    <source>
        <dbReference type="ARBA" id="ARBA00023136"/>
    </source>
</evidence>
<comment type="caution">
    <text evidence="6">The sequence shown here is derived from an EMBL/GenBank/DDBJ whole genome shotgun (WGS) entry which is preliminary data.</text>
</comment>
<dbReference type="GO" id="GO:0005886">
    <property type="term" value="C:plasma membrane"/>
    <property type="evidence" value="ECO:0007669"/>
    <property type="project" value="UniProtKB-SubCell"/>
</dbReference>
<evidence type="ECO:0000256" key="1">
    <source>
        <dbReference type="ARBA" id="ARBA00004141"/>
    </source>
</evidence>
<evidence type="ECO:0000256" key="2">
    <source>
        <dbReference type="ARBA" id="ARBA00022692"/>
    </source>
</evidence>
<keyword evidence="4 5" id="KW-0472">Membrane</keyword>
<dbReference type="Pfam" id="PF01925">
    <property type="entry name" value="TauE"/>
    <property type="match status" value="1"/>
</dbReference>
<keyword evidence="7" id="KW-1185">Reference proteome</keyword>
<dbReference type="InterPro" id="IPR051598">
    <property type="entry name" value="TSUP/Inactive_protease-like"/>
</dbReference>
<protein>
    <recommendedName>
        <fullName evidence="5">Probable membrane transporter protein</fullName>
    </recommendedName>
</protein>
<name>A0A931NI07_9BURK</name>
<feature type="transmembrane region" description="Helical" evidence="5">
    <location>
        <begin position="279"/>
        <end position="300"/>
    </location>
</feature>
<feature type="transmembrane region" description="Helical" evidence="5">
    <location>
        <begin position="180"/>
        <end position="198"/>
    </location>
</feature>
<accession>A0A931NI07</accession>
<comment type="similarity">
    <text evidence="5">Belongs to the 4-toluene sulfonate uptake permease (TSUP) (TC 2.A.102) family.</text>
</comment>
<evidence type="ECO:0000313" key="7">
    <source>
        <dbReference type="Proteomes" id="UP000613266"/>
    </source>
</evidence>
<feature type="transmembrane region" description="Helical" evidence="5">
    <location>
        <begin position="43"/>
        <end position="65"/>
    </location>
</feature>
<keyword evidence="5" id="KW-1003">Cell membrane</keyword>
<dbReference type="InterPro" id="IPR002781">
    <property type="entry name" value="TM_pro_TauE-like"/>
</dbReference>
<dbReference type="PANTHER" id="PTHR43701">
    <property type="entry name" value="MEMBRANE TRANSPORTER PROTEIN MJ0441-RELATED"/>
    <property type="match status" value="1"/>
</dbReference>
<proteinExistence type="inferred from homology"/>
<keyword evidence="3 5" id="KW-1133">Transmembrane helix</keyword>
<feature type="transmembrane region" description="Helical" evidence="5">
    <location>
        <begin position="121"/>
        <end position="142"/>
    </location>
</feature>
<feature type="transmembrane region" description="Helical" evidence="5">
    <location>
        <begin position="154"/>
        <end position="174"/>
    </location>
</feature>
<organism evidence="6 7">
    <name type="scientific">Inhella proteolytica</name>
    <dbReference type="NCBI Taxonomy" id="2795029"/>
    <lineage>
        <taxon>Bacteria</taxon>
        <taxon>Pseudomonadati</taxon>
        <taxon>Pseudomonadota</taxon>
        <taxon>Betaproteobacteria</taxon>
        <taxon>Burkholderiales</taxon>
        <taxon>Sphaerotilaceae</taxon>
        <taxon>Inhella</taxon>
    </lineage>
</organism>
<keyword evidence="2 5" id="KW-0812">Transmembrane</keyword>
<evidence type="ECO:0000313" key="6">
    <source>
        <dbReference type="EMBL" id="MBH9578821.1"/>
    </source>
</evidence>
<gene>
    <name evidence="6" type="ORF">I7X39_18165</name>
</gene>
<comment type="subcellular location">
    <subcellularLocation>
        <location evidence="5">Cell membrane</location>
        <topology evidence="5">Multi-pass membrane protein</topology>
    </subcellularLocation>
    <subcellularLocation>
        <location evidence="1">Membrane</location>
        <topology evidence="1">Multi-pass membrane protein</topology>
    </subcellularLocation>
</comment>
<dbReference type="Proteomes" id="UP000613266">
    <property type="component" value="Unassembled WGS sequence"/>
</dbReference>
<reference evidence="6" key="1">
    <citation type="submission" date="2020-12" db="EMBL/GenBank/DDBJ databases">
        <title>The genome sequence of Inhella sp. 1Y17.</title>
        <authorList>
            <person name="Liu Y."/>
        </authorList>
    </citation>
    <scope>NUCLEOTIDE SEQUENCE</scope>
    <source>
        <strain evidence="6">1Y17</strain>
    </source>
</reference>
<feature type="transmembrane region" description="Helical" evidence="5">
    <location>
        <begin position="86"/>
        <end position="109"/>
    </location>
</feature>
<dbReference type="RefSeq" id="WP_198112590.1">
    <property type="nucleotide sequence ID" value="NZ_JAEDAK010000015.1"/>
</dbReference>
<dbReference type="EMBL" id="JAEDAK010000015">
    <property type="protein sequence ID" value="MBH9578821.1"/>
    <property type="molecule type" value="Genomic_DNA"/>
</dbReference>